<comment type="caution">
    <text evidence="1">The sequence shown here is derived from an EMBL/GenBank/DDBJ whole genome shotgun (WGS) entry which is preliminary data.</text>
</comment>
<dbReference type="SUPFAM" id="SSF50630">
    <property type="entry name" value="Acid proteases"/>
    <property type="match status" value="1"/>
</dbReference>
<protein>
    <submittedName>
        <fullName evidence="1">Uncharacterized protein</fullName>
    </submittedName>
</protein>
<dbReference type="OMA" id="WIRRKGT"/>
<dbReference type="Gene3D" id="2.40.70.10">
    <property type="entry name" value="Acid Proteases"/>
    <property type="match status" value="1"/>
</dbReference>
<dbReference type="AlphaFoldDB" id="A0A484APG9"/>
<reference evidence="1 2" key="1">
    <citation type="journal article" date="2019" name="J. Hered.">
        <title>An Improved Genome Assembly for Drosophila navojoa, the Basal Species in the mojavensis Cluster.</title>
        <authorList>
            <person name="Vanderlinde T."/>
            <person name="Dupim E.G."/>
            <person name="Nazario-Yepiz N.O."/>
            <person name="Carvalho A.B."/>
        </authorList>
    </citation>
    <scope>NUCLEOTIDE SEQUENCE [LARGE SCALE GENOMIC DNA]</scope>
    <source>
        <strain evidence="1">Navoj_Jal97</strain>
        <tissue evidence="1">Whole organism</tissue>
    </source>
</reference>
<name>A0A484APG9_DRONA</name>
<dbReference type="EMBL" id="LSRL02002116">
    <property type="protein sequence ID" value="TDG38727.1"/>
    <property type="molecule type" value="Genomic_DNA"/>
</dbReference>
<accession>A0A484APG9</accession>
<dbReference type="CDD" id="cd00303">
    <property type="entry name" value="retropepsin_like"/>
    <property type="match status" value="1"/>
</dbReference>
<evidence type="ECO:0000313" key="2">
    <source>
        <dbReference type="Proteomes" id="UP000295192"/>
    </source>
</evidence>
<proteinExistence type="predicted"/>
<keyword evidence="2" id="KW-1185">Reference proteome</keyword>
<gene>
    <name evidence="1" type="ORF">AWZ03_014851</name>
</gene>
<dbReference type="Proteomes" id="UP000295192">
    <property type="component" value="Unassembled WGS sequence"/>
</dbReference>
<sequence length="282" mass="31478">MKLKYNNSLPNVRAYARPYQFHNLVELMHKDRERLRHQPRPNRTRFMAMDDAGGDEEYCMDACQGQAQPEHGHTFLVQPGHAECVVKRGIALGKRGAAPAIQGRAAAAARSPQVLLGSLQDDGSRLTAIVAIGVSQQIDTGASSSFISEKLAERFGEAGVVRATQRRIRLADGTISLGNQQIQIPLLILPGVIDDLVLGWDFLFSMGTTLECGDLALKIGPINPNPRHQLEAKLSTTKRLLITKNRFMWIRRKGTNKTKKQRYFRRRKDRRNVVADALLGSF</sequence>
<organism evidence="1 2">
    <name type="scientific">Drosophila navojoa</name>
    <name type="common">Fruit fly</name>
    <dbReference type="NCBI Taxonomy" id="7232"/>
    <lineage>
        <taxon>Eukaryota</taxon>
        <taxon>Metazoa</taxon>
        <taxon>Ecdysozoa</taxon>
        <taxon>Arthropoda</taxon>
        <taxon>Hexapoda</taxon>
        <taxon>Insecta</taxon>
        <taxon>Pterygota</taxon>
        <taxon>Neoptera</taxon>
        <taxon>Endopterygota</taxon>
        <taxon>Diptera</taxon>
        <taxon>Brachycera</taxon>
        <taxon>Muscomorpha</taxon>
        <taxon>Ephydroidea</taxon>
        <taxon>Drosophilidae</taxon>
        <taxon>Drosophila</taxon>
    </lineage>
</organism>
<evidence type="ECO:0000313" key="1">
    <source>
        <dbReference type="EMBL" id="TDG38727.1"/>
    </source>
</evidence>
<dbReference type="InterPro" id="IPR021109">
    <property type="entry name" value="Peptidase_aspartic_dom_sf"/>
</dbReference>
<dbReference type="Pfam" id="PF13650">
    <property type="entry name" value="Asp_protease_2"/>
    <property type="match status" value="1"/>
</dbReference>